<dbReference type="EMBL" id="QWFA01000363">
    <property type="protein sequence ID" value="ROV64321.1"/>
    <property type="molecule type" value="Genomic_DNA"/>
</dbReference>
<evidence type="ECO:0000313" key="3">
    <source>
        <dbReference type="Proteomes" id="UP000285596"/>
    </source>
</evidence>
<dbReference type="Proteomes" id="UP000285596">
    <property type="component" value="Unassembled WGS sequence"/>
</dbReference>
<feature type="transmembrane region" description="Helical" evidence="1">
    <location>
        <begin position="46"/>
        <end position="65"/>
    </location>
</feature>
<sequence length="110" mass="10997">IGVGGHVGIAAGGALLCLGEIVLFLKNDLEALARSAAAPATVFGRQRLAAGIGAFASGVVGGQLYEAAEAAGSARGFWVVVCLQCLVLPSALLLRRRTARGRAGPRAEGA</sequence>
<comment type="caution">
    <text evidence="2">The sequence shown here is derived from an EMBL/GenBank/DDBJ whole genome shotgun (WGS) entry which is preliminary data.</text>
</comment>
<accession>A0A423UPR1</accession>
<evidence type="ECO:0000313" key="2">
    <source>
        <dbReference type="EMBL" id="ROV64321.1"/>
    </source>
</evidence>
<reference evidence="2 3" key="1">
    <citation type="submission" date="2018-08" db="EMBL/GenBank/DDBJ databases">
        <title>Streptomyces globisporus 1912-4Crt, whole genome shotgun sequence.</title>
        <authorList>
            <person name="Matselyukh B."/>
        </authorList>
    </citation>
    <scope>NUCLEOTIDE SEQUENCE [LARGE SCALE GENOMIC DNA]</scope>
    <source>
        <strain evidence="2 3">1912-4Crt</strain>
    </source>
</reference>
<keyword evidence="1" id="KW-0812">Transmembrane</keyword>
<keyword evidence="1" id="KW-1133">Transmembrane helix</keyword>
<gene>
    <name evidence="2" type="ORF">D3105_33495</name>
</gene>
<feature type="transmembrane region" description="Helical" evidence="1">
    <location>
        <begin position="6"/>
        <end position="25"/>
    </location>
</feature>
<dbReference type="SUPFAM" id="SSF103473">
    <property type="entry name" value="MFS general substrate transporter"/>
    <property type="match status" value="1"/>
</dbReference>
<protein>
    <submittedName>
        <fullName evidence="2">MFS transporter</fullName>
    </submittedName>
</protein>
<proteinExistence type="predicted"/>
<feature type="non-terminal residue" evidence="2">
    <location>
        <position position="1"/>
    </location>
</feature>
<organism evidence="2 3">
    <name type="scientific">Streptomyces globisporus</name>
    <dbReference type="NCBI Taxonomy" id="1908"/>
    <lineage>
        <taxon>Bacteria</taxon>
        <taxon>Bacillati</taxon>
        <taxon>Actinomycetota</taxon>
        <taxon>Actinomycetes</taxon>
        <taxon>Kitasatosporales</taxon>
        <taxon>Streptomycetaceae</taxon>
        <taxon>Streptomyces</taxon>
    </lineage>
</organism>
<evidence type="ECO:0000256" key="1">
    <source>
        <dbReference type="SAM" id="Phobius"/>
    </source>
</evidence>
<name>A0A423UPR1_STRGL</name>
<dbReference type="InterPro" id="IPR036259">
    <property type="entry name" value="MFS_trans_sf"/>
</dbReference>
<dbReference type="AlphaFoldDB" id="A0A423UPR1"/>
<feature type="transmembrane region" description="Helical" evidence="1">
    <location>
        <begin position="77"/>
        <end position="94"/>
    </location>
</feature>
<keyword evidence="1" id="KW-0472">Membrane</keyword>